<feature type="transmembrane region" description="Helical" evidence="1">
    <location>
        <begin position="85"/>
        <end position="106"/>
    </location>
</feature>
<evidence type="ECO:0000256" key="1">
    <source>
        <dbReference type="SAM" id="Phobius"/>
    </source>
</evidence>
<evidence type="ECO:0000313" key="3">
    <source>
        <dbReference type="Proteomes" id="UP001302126"/>
    </source>
</evidence>
<keyword evidence="1" id="KW-0472">Membrane</keyword>
<reference evidence="2" key="1">
    <citation type="journal article" date="2023" name="Mol. Phylogenet. Evol.">
        <title>Genome-scale phylogeny and comparative genomics of the fungal order Sordariales.</title>
        <authorList>
            <person name="Hensen N."/>
            <person name="Bonometti L."/>
            <person name="Westerberg I."/>
            <person name="Brannstrom I.O."/>
            <person name="Guillou S."/>
            <person name="Cros-Aarteil S."/>
            <person name="Calhoun S."/>
            <person name="Haridas S."/>
            <person name="Kuo A."/>
            <person name="Mondo S."/>
            <person name="Pangilinan J."/>
            <person name="Riley R."/>
            <person name="LaButti K."/>
            <person name="Andreopoulos B."/>
            <person name="Lipzen A."/>
            <person name="Chen C."/>
            <person name="Yan M."/>
            <person name="Daum C."/>
            <person name="Ng V."/>
            <person name="Clum A."/>
            <person name="Steindorff A."/>
            <person name="Ohm R.A."/>
            <person name="Martin F."/>
            <person name="Silar P."/>
            <person name="Natvig D.O."/>
            <person name="Lalanne C."/>
            <person name="Gautier V."/>
            <person name="Ament-Velasquez S.L."/>
            <person name="Kruys A."/>
            <person name="Hutchinson M.I."/>
            <person name="Powell A.J."/>
            <person name="Barry K."/>
            <person name="Miller A.N."/>
            <person name="Grigoriev I.V."/>
            <person name="Debuchy R."/>
            <person name="Gladieux P."/>
            <person name="Hiltunen Thoren M."/>
            <person name="Johannesson H."/>
        </authorList>
    </citation>
    <scope>NUCLEOTIDE SEQUENCE</scope>
    <source>
        <strain evidence="2">PSN309</strain>
    </source>
</reference>
<reference evidence="2" key="2">
    <citation type="submission" date="2023-05" db="EMBL/GenBank/DDBJ databases">
        <authorList>
            <consortium name="Lawrence Berkeley National Laboratory"/>
            <person name="Steindorff A."/>
            <person name="Hensen N."/>
            <person name="Bonometti L."/>
            <person name="Westerberg I."/>
            <person name="Brannstrom I.O."/>
            <person name="Guillou S."/>
            <person name="Cros-Aarteil S."/>
            <person name="Calhoun S."/>
            <person name="Haridas S."/>
            <person name="Kuo A."/>
            <person name="Mondo S."/>
            <person name="Pangilinan J."/>
            <person name="Riley R."/>
            <person name="Labutti K."/>
            <person name="Andreopoulos B."/>
            <person name="Lipzen A."/>
            <person name="Chen C."/>
            <person name="Yanf M."/>
            <person name="Daum C."/>
            <person name="Ng V."/>
            <person name="Clum A."/>
            <person name="Ohm R."/>
            <person name="Martin F."/>
            <person name="Silar P."/>
            <person name="Natvig D."/>
            <person name="Lalanne C."/>
            <person name="Gautier V."/>
            <person name="Ament-Velasquez S.L."/>
            <person name="Kruys A."/>
            <person name="Hutchinson M.I."/>
            <person name="Powell A.J."/>
            <person name="Barry K."/>
            <person name="Miller A.N."/>
            <person name="Grigoriev I.V."/>
            <person name="Debuchy R."/>
            <person name="Gladieux P."/>
            <person name="Thoren M.H."/>
            <person name="Johannesson H."/>
        </authorList>
    </citation>
    <scope>NUCLEOTIDE SEQUENCE</scope>
    <source>
        <strain evidence="2">PSN309</strain>
    </source>
</reference>
<feature type="transmembrane region" description="Helical" evidence="1">
    <location>
        <begin position="282"/>
        <end position="304"/>
    </location>
</feature>
<proteinExistence type="predicted"/>
<name>A0AAN6WRJ7_9PEZI</name>
<keyword evidence="3" id="KW-1185">Reference proteome</keyword>
<keyword evidence="1" id="KW-1133">Transmembrane helix</keyword>
<protein>
    <submittedName>
        <fullName evidence="2">Uncharacterized protein</fullName>
    </submittedName>
</protein>
<feature type="transmembrane region" description="Helical" evidence="1">
    <location>
        <begin position="351"/>
        <end position="371"/>
    </location>
</feature>
<keyword evidence="1" id="KW-0812">Transmembrane</keyword>
<evidence type="ECO:0000313" key="2">
    <source>
        <dbReference type="EMBL" id="KAK4186779.1"/>
    </source>
</evidence>
<dbReference type="AlphaFoldDB" id="A0AAN6WRJ7"/>
<organism evidence="2 3">
    <name type="scientific">Podospora australis</name>
    <dbReference type="NCBI Taxonomy" id="1536484"/>
    <lineage>
        <taxon>Eukaryota</taxon>
        <taxon>Fungi</taxon>
        <taxon>Dikarya</taxon>
        <taxon>Ascomycota</taxon>
        <taxon>Pezizomycotina</taxon>
        <taxon>Sordariomycetes</taxon>
        <taxon>Sordariomycetidae</taxon>
        <taxon>Sordariales</taxon>
        <taxon>Podosporaceae</taxon>
        <taxon>Podospora</taxon>
    </lineage>
</organism>
<accession>A0AAN6WRJ7</accession>
<feature type="transmembrane region" description="Helical" evidence="1">
    <location>
        <begin position="316"/>
        <end position="339"/>
    </location>
</feature>
<feature type="transmembrane region" description="Helical" evidence="1">
    <location>
        <begin position="126"/>
        <end position="145"/>
    </location>
</feature>
<dbReference type="EMBL" id="MU864415">
    <property type="protein sequence ID" value="KAK4186779.1"/>
    <property type="molecule type" value="Genomic_DNA"/>
</dbReference>
<dbReference type="Proteomes" id="UP001302126">
    <property type="component" value="Unassembled WGS sequence"/>
</dbReference>
<comment type="caution">
    <text evidence="2">The sequence shown here is derived from an EMBL/GenBank/DDBJ whole genome shotgun (WGS) entry which is preliminary data.</text>
</comment>
<feature type="transmembrane region" description="Helical" evidence="1">
    <location>
        <begin position="151"/>
        <end position="176"/>
    </location>
</feature>
<sequence length="409" mass="45575">MCLGGLFVKRATIFLFPHLQFFLDHDDQFTTKEMSISLRLLVPPFLLSLSGFVTPASALSLNDWLNNNPYKDNVGTVQEQIQCYALPYGAIGFSSHILTYFTAFMLSKGRNPIFPWQRLKYKKFNLAVALVGFIITLILTVLTMVRCKNHWAFILIAVWKLVLSVTLTGMTVQAALEILETPGGKLTAPSSSGSVYGTPSPWSEDGHGYDEYPMLEVSKPQALSSHGRRRYSFDSAHSRQPLKLPSVQELRQYRQQRQEELDEEEYYLWSGLSNKKGRYHRVWYWFPLYFLGAVIGFVGVMNVVSKHIAANKQVQIITGAFGGVTALIVLAIMITCWLLMSGSGVLGSVGVPCLAGTGVAVFVLSVLFAFYTDWVLAALAGDLVGVPSSDNAVFYWMYFAAKRLPMVSV</sequence>
<gene>
    <name evidence="2" type="ORF">QBC35DRAFT_500279</name>
</gene>